<feature type="transmembrane region" description="Helical" evidence="6">
    <location>
        <begin position="205"/>
        <end position="228"/>
    </location>
</feature>
<evidence type="ECO:0000256" key="2">
    <source>
        <dbReference type="ARBA" id="ARBA00022475"/>
    </source>
</evidence>
<evidence type="ECO:0000313" key="8">
    <source>
        <dbReference type="EMBL" id="ORB00563.1"/>
    </source>
</evidence>
<feature type="transmembrane region" description="Helical" evidence="6">
    <location>
        <begin position="45"/>
        <end position="77"/>
    </location>
</feature>
<dbReference type="EMBL" id="MVHZ01000010">
    <property type="protein sequence ID" value="ORB00563.1"/>
    <property type="molecule type" value="Genomic_DNA"/>
</dbReference>
<evidence type="ECO:0000256" key="1">
    <source>
        <dbReference type="ARBA" id="ARBA00004651"/>
    </source>
</evidence>
<dbReference type="PANTHER" id="PTHR35007:SF4">
    <property type="entry name" value="CONSERVED TRANSMEMBRANE PROTEIN-RELATED"/>
    <property type="match status" value="1"/>
</dbReference>
<evidence type="ECO:0000256" key="6">
    <source>
        <dbReference type="SAM" id="Phobius"/>
    </source>
</evidence>
<keyword evidence="3 6" id="KW-0812">Transmembrane</keyword>
<dbReference type="InterPro" id="IPR018076">
    <property type="entry name" value="T2SS_GspF_dom"/>
</dbReference>
<feature type="transmembrane region" description="Helical" evidence="6">
    <location>
        <begin position="234"/>
        <end position="258"/>
    </location>
</feature>
<dbReference type="PANTHER" id="PTHR35007">
    <property type="entry name" value="INTEGRAL MEMBRANE PROTEIN-RELATED"/>
    <property type="match status" value="1"/>
</dbReference>
<comment type="caution">
    <text evidence="8">The sequence shown here is derived from an EMBL/GenBank/DDBJ whole genome shotgun (WGS) entry which is preliminary data.</text>
</comment>
<dbReference type="RefSeq" id="WP_083026090.1">
    <property type="nucleotide sequence ID" value="NZ_AP022589.1"/>
</dbReference>
<protein>
    <recommendedName>
        <fullName evidence="7">Type II secretion system protein GspF domain-containing protein</fullName>
    </recommendedName>
</protein>
<evidence type="ECO:0000256" key="3">
    <source>
        <dbReference type="ARBA" id="ARBA00022692"/>
    </source>
</evidence>
<name>A0AA91M4X1_9MYCO</name>
<dbReference type="Proteomes" id="UP000192320">
    <property type="component" value="Unassembled WGS sequence"/>
</dbReference>
<comment type="subcellular location">
    <subcellularLocation>
        <location evidence="1">Cell membrane</location>
        <topology evidence="1">Multi-pass membrane protein</topology>
    </subcellularLocation>
</comment>
<dbReference type="GO" id="GO:0005886">
    <property type="term" value="C:plasma membrane"/>
    <property type="evidence" value="ECO:0007669"/>
    <property type="project" value="UniProtKB-SubCell"/>
</dbReference>
<evidence type="ECO:0000259" key="7">
    <source>
        <dbReference type="Pfam" id="PF00482"/>
    </source>
</evidence>
<dbReference type="Pfam" id="PF00482">
    <property type="entry name" value="T2SSF"/>
    <property type="match status" value="1"/>
</dbReference>
<keyword evidence="5 6" id="KW-0472">Membrane</keyword>
<feature type="domain" description="Type II secretion system protein GspF" evidence="7">
    <location>
        <begin position="99"/>
        <end position="222"/>
    </location>
</feature>
<proteinExistence type="predicted"/>
<reference evidence="8 9" key="1">
    <citation type="submission" date="2017-02" db="EMBL/GenBank/DDBJ databases">
        <title>The new phylogeny of genus Mycobacterium.</title>
        <authorList>
            <person name="Tortoli E."/>
            <person name="Trovato A."/>
            <person name="Cirillo D.M."/>
        </authorList>
    </citation>
    <scope>NUCLEOTIDE SEQUENCE [LARGE SCALE GENOMIC DNA]</scope>
    <source>
        <strain evidence="8 9">DSM 45633</strain>
    </source>
</reference>
<evidence type="ECO:0000256" key="4">
    <source>
        <dbReference type="ARBA" id="ARBA00022989"/>
    </source>
</evidence>
<dbReference type="AlphaFoldDB" id="A0AA91M4X1"/>
<keyword evidence="4 6" id="KW-1133">Transmembrane helix</keyword>
<evidence type="ECO:0000256" key="5">
    <source>
        <dbReference type="ARBA" id="ARBA00023136"/>
    </source>
</evidence>
<evidence type="ECO:0000313" key="9">
    <source>
        <dbReference type="Proteomes" id="UP000192320"/>
    </source>
</evidence>
<keyword evidence="2" id="KW-1003">Cell membrane</keyword>
<keyword evidence="9" id="KW-1185">Reference proteome</keyword>
<organism evidence="8 9">
    <name type="scientific">Mycolicibacter minnesotensis</name>
    <dbReference type="NCBI Taxonomy" id="1118379"/>
    <lineage>
        <taxon>Bacteria</taxon>
        <taxon>Bacillati</taxon>
        <taxon>Actinomycetota</taxon>
        <taxon>Actinomycetes</taxon>
        <taxon>Mycobacteriales</taxon>
        <taxon>Mycobacteriaceae</taxon>
        <taxon>Mycolicibacter</taxon>
    </lineage>
</organism>
<accession>A0AA91M4X1</accession>
<sequence>MIGSAVAALALAAALLLGASPRGRLVSDSRPRAGRGDRRAGRWSLLVVAIGGVALAGLALPLGAWLSGLVVAATAAVRRRRGLRRRRADAESRAWEAALEVLVSELRVGAHPLRAFTIAAAESTHPGIAAGLGGVAARARLGADVAHGLRDAAHYSAMPAQWERLAAYWELGGRHGLAIASLMQAAHNDIAARRRFSERTAAGMAGARASAALLAGLPVLGVLLGQLIGARPVLFLLSESGGVLALIGMSLVCSGLLWSDRITTRLGGAA</sequence>
<gene>
    <name evidence="8" type="ORF">BST33_11390</name>
</gene>